<dbReference type="Gene3D" id="3.30.420.10">
    <property type="entry name" value="Ribonuclease H-like superfamily/Ribonuclease H"/>
    <property type="match status" value="1"/>
</dbReference>
<reference evidence="2 3" key="1">
    <citation type="submission" date="2024-05" db="EMBL/GenBank/DDBJ databases">
        <title>Genome sequencing and assembly of Indian major carp, Cirrhinus mrigala (Hamilton, 1822).</title>
        <authorList>
            <person name="Mohindra V."/>
            <person name="Chowdhury L.M."/>
            <person name="Lal K."/>
            <person name="Jena J.K."/>
        </authorList>
    </citation>
    <scope>NUCLEOTIDE SEQUENCE [LARGE SCALE GENOMIC DNA]</scope>
    <source>
        <strain evidence="2">CM1030</strain>
        <tissue evidence="2">Blood</tissue>
    </source>
</reference>
<gene>
    <name evidence="2" type="ORF">M9458_024105</name>
</gene>
<comment type="caution">
    <text evidence="2">The sequence shown here is derived from an EMBL/GenBank/DDBJ whole genome shotgun (WGS) entry which is preliminary data.</text>
</comment>
<name>A0ABD0Q5Y6_CIRMR</name>
<evidence type="ECO:0000313" key="2">
    <source>
        <dbReference type="EMBL" id="KAL0181699.1"/>
    </source>
</evidence>
<dbReference type="PROSITE" id="PS51257">
    <property type="entry name" value="PROKAR_LIPOPROTEIN"/>
    <property type="match status" value="1"/>
</dbReference>
<dbReference type="AlphaFoldDB" id="A0ABD0Q5Y6"/>
<protein>
    <recommendedName>
        <fullName evidence="1">Tc1-like transposase DDE domain-containing protein</fullName>
    </recommendedName>
</protein>
<sequence length="157" mass="17904">MHYGKKASQRRQCDALGNIQLGILGSCHPCGCYFDTTTYLSIVADYAQPFMKTGFPHGCAFLHKAKMVQEWFEEHNEIEVLIWPKISLDLNPIEHLWDVLNKQVRSMEALPRNLQDVNDLLRTSWCQIPQHTFRGLVHALMGQGYFGSKRGTNAILG</sequence>
<dbReference type="InterPro" id="IPR036397">
    <property type="entry name" value="RNaseH_sf"/>
</dbReference>
<proteinExistence type="predicted"/>
<dbReference type="EMBL" id="JAMKFB020000011">
    <property type="protein sequence ID" value="KAL0181699.1"/>
    <property type="molecule type" value="Genomic_DNA"/>
</dbReference>
<dbReference type="Proteomes" id="UP001529510">
    <property type="component" value="Unassembled WGS sequence"/>
</dbReference>
<dbReference type="Pfam" id="PF13358">
    <property type="entry name" value="DDE_3"/>
    <property type="match status" value="1"/>
</dbReference>
<evidence type="ECO:0000313" key="3">
    <source>
        <dbReference type="Proteomes" id="UP001529510"/>
    </source>
</evidence>
<feature type="non-terminal residue" evidence="2">
    <location>
        <position position="157"/>
    </location>
</feature>
<evidence type="ECO:0000259" key="1">
    <source>
        <dbReference type="Pfam" id="PF13358"/>
    </source>
</evidence>
<keyword evidence="3" id="KW-1185">Reference proteome</keyword>
<accession>A0ABD0Q5Y6</accession>
<dbReference type="InterPro" id="IPR038717">
    <property type="entry name" value="Tc1-like_DDE_dom"/>
</dbReference>
<organism evidence="2 3">
    <name type="scientific">Cirrhinus mrigala</name>
    <name type="common">Mrigala</name>
    <dbReference type="NCBI Taxonomy" id="683832"/>
    <lineage>
        <taxon>Eukaryota</taxon>
        <taxon>Metazoa</taxon>
        <taxon>Chordata</taxon>
        <taxon>Craniata</taxon>
        <taxon>Vertebrata</taxon>
        <taxon>Euteleostomi</taxon>
        <taxon>Actinopterygii</taxon>
        <taxon>Neopterygii</taxon>
        <taxon>Teleostei</taxon>
        <taxon>Ostariophysi</taxon>
        <taxon>Cypriniformes</taxon>
        <taxon>Cyprinidae</taxon>
        <taxon>Labeoninae</taxon>
        <taxon>Labeonini</taxon>
        <taxon>Cirrhinus</taxon>
    </lineage>
</organism>
<feature type="domain" description="Tc1-like transposase DDE" evidence="1">
    <location>
        <begin position="62"/>
        <end position="107"/>
    </location>
</feature>